<name>A0A939GWJ4_9BURK</name>
<keyword evidence="3" id="KW-1185">Reference proteome</keyword>
<sequence>MPSARALALRVEPPAGFRAAKPPNDPYRKQPPDSSRLANIQGQPPRGHALGQPNSQFFNRLGTKNIMNLVNKKLEESLIGVGFYFWKTDNDWYYFSFHDFPDEVLFPSRDHAIEAAAAQAGKLLEDAGIYEIYKWNSLNLKDKTTMLRLHAHQFTSN</sequence>
<reference evidence="2" key="1">
    <citation type="submission" date="2021-03" db="EMBL/GenBank/DDBJ databases">
        <title>Comamonas denitrificans.</title>
        <authorList>
            <person name="Finster K."/>
        </authorList>
    </citation>
    <scope>NUCLEOTIDE SEQUENCE</scope>
    <source>
        <strain evidence="2">MM2021_4</strain>
    </source>
</reference>
<dbReference type="AlphaFoldDB" id="A0A939GWJ4"/>
<proteinExistence type="predicted"/>
<dbReference type="RefSeq" id="WP_207574952.1">
    <property type="nucleotide sequence ID" value="NZ_JAFNME010000010.1"/>
</dbReference>
<feature type="region of interest" description="Disordered" evidence="1">
    <location>
        <begin position="14"/>
        <end position="52"/>
    </location>
</feature>
<evidence type="ECO:0000256" key="1">
    <source>
        <dbReference type="SAM" id="MobiDB-lite"/>
    </source>
</evidence>
<organism evidence="2 3">
    <name type="scientific">Comamonas denitrificans</name>
    <dbReference type="NCBI Taxonomy" id="117506"/>
    <lineage>
        <taxon>Bacteria</taxon>
        <taxon>Pseudomonadati</taxon>
        <taxon>Pseudomonadota</taxon>
        <taxon>Betaproteobacteria</taxon>
        <taxon>Burkholderiales</taxon>
        <taxon>Comamonadaceae</taxon>
        <taxon>Comamonas</taxon>
    </lineage>
</organism>
<dbReference type="EMBL" id="JAFNME010000010">
    <property type="protein sequence ID" value="MBO1249429.1"/>
    <property type="molecule type" value="Genomic_DNA"/>
</dbReference>
<comment type="caution">
    <text evidence="2">The sequence shown here is derived from an EMBL/GenBank/DDBJ whole genome shotgun (WGS) entry which is preliminary data.</text>
</comment>
<gene>
    <name evidence="2" type="ORF">J1777_06200</name>
</gene>
<protein>
    <submittedName>
        <fullName evidence="2">Uncharacterized protein</fullName>
    </submittedName>
</protein>
<accession>A0A939GWJ4</accession>
<evidence type="ECO:0000313" key="3">
    <source>
        <dbReference type="Proteomes" id="UP000664731"/>
    </source>
</evidence>
<evidence type="ECO:0000313" key="2">
    <source>
        <dbReference type="EMBL" id="MBO1249429.1"/>
    </source>
</evidence>
<feature type="compositionally biased region" description="Polar residues" evidence="1">
    <location>
        <begin position="32"/>
        <end position="42"/>
    </location>
</feature>
<dbReference type="Proteomes" id="UP000664731">
    <property type="component" value="Unassembled WGS sequence"/>
</dbReference>